<dbReference type="HOGENOM" id="CLU_2755325_0_0_0"/>
<evidence type="ECO:0000313" key="2">
    <source>
        <dbReference type="EMBL" id="ABU56669.1"/>
    </source>
</evidence>
<gene>
    <name evidence="2" type="ordered locus">Rcas_0539</name>
</gene>
<protein>
    <submittedName>
        <fullName evidence="2">Uncharacterized protein</fullName>
    </submittedName>
</protein>
<keyword evidence="3" id="KW-1185">Reference proteome</keyword>
<dbReference type="EMBL" id="CP000804">
    <property type="protein sequence ID" value="ABU56669.1"/>
    <property type="molecule type" value="Genomic_DNA"/>
</dbReference>
<organism evidence="2 3">
    <name type="scientific">Roseiflexus castenholzii (strain DSM 13941 / HLO8)</name>
    <dbReference type="NCBI Taxonomy" id="383372"/>
    <lineage>
        <taxon>Bacteria</taxon>
        <taxon>Bacillati</taxon>
        <taxon>Chloroflexota</taxon>
        <taxon>Chloroflexia</taxon>
        <taxon>Chloroflexales</taxon>
        <taxon>Roseiflexineae</taxon>
        <taxon>Roseiflexaceae</taxon>
        <taxon>Roseiflexus</taxon>
    </lineage>
</organism>
<proteinExistence type="predicted"/>
<reference evidence="2 3" key="1">
    <citation type="submission" date="2007-08" db="EMBL/GenBank/DDBJ databases">
        <title>Complete sequence of Roseiflexus castenholzii DSM 13941.</title>
        <authorList>
            <consortium name="US DOE Joint Genome Institute"/>
            <person name="Copeland A."/>
            <person name="Lucas S."/>
            <person name="Lapidus A."/>
            <person name="Barry K."/>
            <person name="Glavina del Rio T."/>
            <person name="Dalin E."/>
            <person name="Tice H."/>
            <person name="Pitluck S."/>
            <person name="Thompson L.S."/>
            <person name="Brettin T."/>
            <person name="Bruce D."/>
            <person name="Detter J.C."/>
            <person name="Han C."/>
            <person name="Tapia R."/>
            <person name="Schmutz J."/>
            <person name="Larimer F."/>
            <person name="Land M."/>
            <person name="Hauser L."/>
            <person name="Kyrpides N."/>
            <person name="Mikhailova N."/>
            <person name="Bryant D.A."/>
            <person name="Hanada S."/>
            <person name="Tsukatani Y."/>
            <person name="Richardson P."/>
        </authorList>
    </citation>
    <scope>NUCLEOTIDE SEQUENCE [LARGE SCALE GENOMIC DNA]</scope>
    <source>
        <strain evidence="3">DSM 13941 / HLO8</strain>
    </source>
</reference>
<name>A7NGS2_ROSCS</name>
<feature type="compositionally biased region" description="Polar residues" evidence="1">
    <location>
        <begin position="59"/>
        <end position="70"/>
    </location>
</feature>
<accession>A7NGS2</accession>
<dbReference type="AlphaFoldDB" id="A7NGS2"/>
<sequence>MAQWSRSARVQQAQAKNLERIPAFASSRPAGGEMRSSQATLRSSRRPSSAAHCQFRAVRQTTQPALAQVQ</sequence>
<dbReference type="KEGG" id="rca:Rcas_0539"/>
<evidence type="ECO:0000256" key="1">
    <source>
        <dbReference type="SAM" id="MobiDB-lite"/>
    </source>
</evidence>
<dbReference type="Proteomes" id="UP000000263">
    <property type="component" value="Chromosome"/>
</dbReference>
<feature type="compositionally biased region" description="Polar residues" evidence="1">
    <location>
        <begin position="1"/>
        <end position="15"/>
    </location>
</feature>
<feature type="region of interest" description="Disordered" evidence="1">
    <location>
        <begin position="1"/>
        <end position="70"/>
    </location>
</feature>
<evidence type="ECO:0000313" key="3">
    <source>
        <dbReference type="Proteomes" id="UP000000263"/>
    </source>
</evidence>